<name>A0A5B9G0V1_9FLAO</name>
<evidence type="ECO:0000313" key="2">
    <source>
        <dbReference type="Proteomes" id="UP000321222"/>
    </source>
</evidence>
<dbReference type="Proteomes" id="UP000321222">
    <property type="component" value="Chromosome"/>
</dbReference>
<dbReference type="AlphaFoldDB" id="A0A5B9G0V1"/>
<evidence type="ECO:0000313" key="1">
    <source>
        <dbReference type="EMBL" id="QEE51052.1"/>
    </source>
</evidence>
<keyword evidence="2" id="KW-1185">Reference proteome</keyword>
<dbReference type="EMBL" id="CP042831">
    <property type="protein sequence ID" value="QEE51052.1"/>
    <property type="molecule type" value="Genomic_DNA"/>
</dbReference>
<dbReference type="RefSeq" id="WP_147584491.1">
    <property type="nucleotide sequence ID" value="NZ_CP042831.1"/>
</dbReference>
<proteinExistence type="predicted"/>
<gene>
    <name evidence="1" type="ORF">FUA48_16150</name>
</gene>
<reference evidence="1 2" key="1">
    <citation type="submission" date="2019-08" db="EMBL/GenBank/DDBJ databases">
        <title>Flavobacterium alkalisoli sp. nov., isolated from rhizosphere soil of Suaeda salsa.</title>
        <authorList>
            <person name="Sun J.-Q."/>
            <person name="Xu L."/>
        </authorList>
    </citation>
    <scope>NUCLEOTIDE SEQUENCE [LARGE SCALE GENOMIC DNA]</scope>
    <source>
        <strain evidence="1 2">XS-5</strain>
    </source>
</reference>
<accession>A0A5B9G0V1</accession>
<dbReference type="OrthoDB" id="1352582at2"/>
<protein>
    <submittedName>
        <fullName evidence="1">Uncharacterized protein</fullName>
    </submittedName>
</protein>
<organism evidence="1 2">
    <name type="scientific">Flavobacterium alkalisoli</name>
    <dbReference type="NCBI Taxonomy" id="2602769"/>
    <lineage>
        <taxon>Bacteria</taxon>
        <taxon>Pseudomonadati</taxon>
        <taxon>Bacteroidota</taxon>
        <taxon>Flavobacteriia</taxon>
        <taxon>Flavobacteriales</taxon>
        <taxon>Flavobacteriaceae</taxon>
        <taxon>Flavobacterium</taxon>
    </lineage>
</organism>
<dbReference type="KEGG" id="fak:FUA48_16150"/>
<sequence>MKEFYKELTSKITGEEAIEKFTEKNVKAVAMVDLYKGQYLYEKEFEQLLLPAVLVEYNINHDTNTATISLHCCWEQIYETDNKSADRESALLFFDWQDVLYDLVYQLETKNTGKLKLITEGLAQDESPTTVHIFSFECSYMGRVKKAIDGYNQASGEDVTTTGTIKTNTQQVDFNFD</sequence>